<evidence type="ECO:0000313" key="2">
    <source>
        <dbReference type="Proteomes" id="UP000789860"/>
    </source>
</evidence>
<evidence type="ECO:0000313" key="1">
    <source>
        <dbReference type="EMBL" id="CAG8447408.1"/>
    </source>
</evidence>
<reference evidence="1" key="1">
    <citation type="submission" date="2021-06" db="EMBL/GenBank/DDBJ databases">
        <authorList>
            <person name="Kallberg Y."/>
            <person name="Tangrot J."/>
            <person name="Rosling A."/>
        </authorList>
    </citation>
    <scope>NUCLEOTIDE SEQUENCE</scope>
    <source>
        <strain evidence="1">AU212A</strain>
    </source>
</reference>
<comment type="caution">
    <text evidence="1">The sequence shown here is derived from an EMBL/GenBank/DDBJ whole genome shotgun (WGS) entry which is preliminary data.</text>
</comment>
<proteinExistence type="predicted"/>
<accession>A0ACA9K1V3</accession>
<protein>
    <submittedName>
        <fullName evidence="1">9221_t:CDS:1</fullName>
    </submittedName>
</protein>
<gene>
    <name evidence="1" type="ORF">SCALOS_LOCUS1008</name>
</gene>
<dbReference type="Proteomes" id="UP000789860">
    <property type="component" value="Unassembled WGS sequence"/>
</dbReference>
<dbReference type="EMBL" id="CAJVPM010000582">
    <property type="protein sequence ID" value="CAG8447408.1"/>
    <property type="molecule type" value="Genomic_DNA"/>
</dbReference>
<sequence>MNKNINEIEKYLHEIEKNKNKWNQFSSYCLKQRIPMQDIGKFYDKDKNLEELISSLPQKYK</sequence>
<keyword evidence="2" id="KW-1185">Reference proteome</keyword>
<organism evidence="1 2">
    <name type="scientific">Scutellospora calospora</name>
    <dbReference type="NCBI Taxonomy" id="85575"/>
    <lineage>
        <taxon>Eukaryota</taxon>
        <taxon>Fungi</taxon>
        <taxon>Fungi incertae sedis</taxon>
        <taxon>Mucoromycota</taxon>
        <taxon>Glomeromycotina</taxon>
        <taxon>Glomeromycetes</taxon>
        <taxon>Diversisporales</taxon>
        <taxon>Gigasporaceae</taxon>
        <taxon>Scutellospora</taxon>
    </lineage>
</organism>
<name>A0ACA9K1V3_9GLOM</name>